<dbReference type="Proteomes" id="UP000557857">
    <property type="component" value="Unassembled WGS sequence"/>
</dbReference>
<keyword evidence="1" id="KW-1133">Transmembrane helix</keyword>
<keyword evidence="1" id="KW-0812">Transmembrane</keyword>
<keyword evidence="1" id="KW-0472">Membrane</keyword>
<name>A0A848N0L7_ENTMU</name>
<evidence type="ECO:0000256" key="1">
    <source>
        <dbReference type="SAM" id="Phobius"/>
    </source>
</evidence>
<sequence length="87" mass="9425">MKKKKSSKNILTTARVGINVILGAITAAMTIVTGLYNAGHYAARQLDTRGILTKKEYKPNGGWIMAGIIAAFGIPAAMGFDDYMYNR</sequence>
<dbReference type="EMBL" id="JABCAG010000055">
    <property type="protein sequence ID" value="NMP59479.1"/>
    <property type="molecule type" value="Genomic_DNA"/>
</dbReference>
<protein>
    <submittedName>
        <fullName evidence="2">Uncharacterized protein</fullName>
    </submittedName>
</protein>
<evidence type="ECO:0000313" key="3">
    <source>
        <dbReference type="Proteomes" id="UP000557857"/>
    </source>
</evidence>
<evidence type="ECO:0000313" key="2">
    <source>
        <dbReference type="EMBL" id="NMP59479.1"/>
    </source>
</evidence>
<reference evidence="2 3" key="1">
    <citation type="submission" date="2020-04" db="EMBL/GenBank/DDBJ databases">
        <authorList>
            <person name="Abaymova A."/>
            <person name="Teymurazov M."/>
            <person name="Tazyna O."/>
            <person name="Chatushin Y."/>
            <person name="Svetoch E."/>
            <person name="Pereligyn V."/>
            <person name="Pohylenko V."/>
            <person name="Platonov M."/>
            <person name="Kartsev N."/>
            <person name="Skryabin Y."/>
            <person name="Sizova A."/>
            <person name="Solomentsev V."/>
            <person name="Kislichkina A."/>
            <person name="Bogun A."/>
        </authorList>
    </citation>
    <scope>NUCLEOTIDE SEQUENCE [LARGE SCALE GENOMIC DNA]</scope>
    <source>
        <strain evidence="3">SCPM-O-B-8398 (E28)</strain>
    </source>
</reference>
<comment type="caution">
    <text evidence="2">The sequence shown here is derived from an EMBL/GenBank/DDBJ whole genome shotgun (WGS) entry which is preliminary data.</text>
</comment>
<organism evidence="2 3">
    <name type="scientific">Enterococcus mundtii</name>
    <dbReference type="NCBI Taxonomy" id="53346"/>
    <lineage>
        <taxon>Bacteria</taxon>
        <taxon>Bacillati</taxon>
        <taxon>Bacillota</taxon>
        <taxon>Bacilli</taxon>
        <taxon>Lactobacillales</taxon>
        <taxon>Enterococcaceae</taxon>
        <taxon>Enterococcus</taxon>
    </lineage>
</organism>
<gene>
    <name evidence="2" type="ORF">HI921_13575</name>
</gene>
<feature type="transmembrane region" description="Helical" evidence="1">
    <location>
        <begin position="62"/>
        <end position="80"/>
    </location>
</feature>
<proteinExistence type="predicted"/>
<accession>A0A848N0L7</accession>
<dbReference type="RefSeq" id="WP_169059047.1">
    <property type="nucleotide sequence ID" value="NZ_JABCAG010000055.1"/>
</dbReference>
<feature type="transmembrane region" description="Helical" evidence="1">
    <location>
        <begin position="20"/>
        <end position="42"/>
    </location>
</feature>
<dbReference type="AlphaFoldDB" id="A0A848N0L7"/>